<protein>
    <submittedName>
        <fullName evidence="1">Prevent-host-death protein</fullName>
    </submittedName>
</protein>
<dbReference type="Proteomes" id="UP000309667">
    <property type="component" value="Unassembled WGS sequence"/>
</dbReference>
<accession>A0ABY2QWW5</accession>
<sequence>MNETVKPAVIDDEEFHAAAESVLREGETVADLIDRSARAEVEYRRVQADFVAKGLVGLEEAERTGVWYDADEVHAELRAKLEKKKAQLSQ</sequence>
<evidence type="ECO:0000313" key="1">
    <source>
        <dbReference type="EMBL" id="THV14344.1"/>
    </source>
</evidence>
<name>A0ABY2QWW5_9HYPH</name>
<reference evidence="1 2" key="1">
    <citation type="submission" date="2019-04" db="EMBL/GenBank/DDBJ databases">
        <title>Genome sequence of strain 7209-2.</title>
        <authorList>
            <person name="Gao J."/>
            <person name="Sun J."/>
        </authorList>
    </citation>
    <scope>NUCLEOTIDE SEQUENCE [LARGE SCALE GENOMIC DNA]</scope>
    <source>
        <strain evidence="1 2">7209-2</strain>
    </source>
</reference>
<dbReference type="EMBL" id="STGT01000003">
    <property type="protein sequence ID" value="THV14344.1"/>
    <property type="molecule type" value="Genomic_DNA"/>
</dbReference>
<keyword evidence="2" id="KW-1185">Reference proteome</keyword>
<dbReference type="RefSeq" id="WP_136559021.1">
    <property type="nucleotide sequence ID" value="NZ_STGT01000003.1"/>
</dbReference>
<gene>
    <name evidence="1" type="ORF">E9677_15905</name>
</gene>
<proteinExistence type="predicted"/>
<comment type="caution">
    <text evidence="1">The sequence shown here is derived from an EMBL/GenBank/DDBJ whole genome shotgun (WGS) entry which is preliminary data.</text>
</comment>
<organism evidence="1 2">
    <name type="scientific">Rhizobium rhizophilum</name>
    <dbReference type="NCBI Taxonomy" id="1850373"/>
    <lineage>
        <taxon>Bacteria</taxon>
        <taxon>Pseudomonadati</taxon>
        <taxon>Pseudomonadota</taxon>
        <taxon>Alphaproteobacteria</taxon>
        <taxon>Hyphomicrobiales</taxon>
        <taxon>Rhizobiaceae</taxon>
        <taxon>Rhizobium/Agrobacterium group</taxon>
        <taxon>Rhizobium</taxon>
    </lineage>
</organism>
<evidence type="ECO:0000313" key="2">
    <source>
        <dbReference type="Proteomes" id="UP000309667"/>
    </source>
</evidence>